<keyword evidence="2" id="KW-1185">Reference proteome</keyword>
<evidence type="ECO:0000313" key="1">
    <source>
        <dbReference type="EMBL" id="GJC84876.1"/>
    </source>
</evidence>
<reference evidence="1 2" key="1">
    <citation type="submission" date="2021-07" db="EMBL/GenBank/DDBJ databases">
        <title>Genome data of Colletotrichum spaethianum.</title>
        <authorList>
            <person name="Utami Y.D."/>
            <person name="Hiruma K."/>
        </authorList>
    </citation>
    <scope>NUCLEOTIDE SEQUENCE [LARGE SCALE GENOMIC DNA]</scope>
    <source>
        <strain evidence="1 2">MAFF 242679</strain>
    </source>
</reference>
<evidence type="ECO:0000313" key="2">
    <source>
        <dbReference type="Proteomes" id="UP001055172"/>
    </source>
</evidence>
<comment type="caution">
    <text evidence="1">The sequence shown here is derived from an EMBL/GenBank/DDBJ whole genome shotgun (WGS) entry which is preliminary data.</text>
</comment>
<protein>
    <submittedName>
        <fullName evidence="1">Uncharacterized protein</fullName>
    </submittedName>
</protein>
<proteinExistence type="predicted"/>
<sequence>MHHKILPTLCVYREIHLNLLQTHQKSKHNALNGRVLPTPTPDRLLALPTPPNVAAQLTFALAAIRPPSL</sequence>
<gene>
    <name evidence="1" type="ORF">ColLi_07714</name>
</gene>
<accession>A0AA37GR30</accession>
<name>A0AA37GR30_9PEZI</name>
<dbReference type="Proteomes" id="UP001055172">
    <property type="component" value="Unassembled WGS sequence"/>
</dbReference>
<dbReference type="AlphaFoldDB" id="A0AA37GR30"/>
<dbReference type="EMBL" id="BPPX01000016">
    <property type="protein sequence ID" value="GJC84876.1"/>
    <property type="molecule type" value="Genomic_DNA"/>
</dbReference>
<organism evidence="1 2">
    <name type="scientific">Colletotrichum liriopes</name>
    <dbReference type="NCBI Taxonomy" id="708192"/>
    <lineage>
        <taxon>Eukaryota</taxon>
        <taxon>Fungi</taxon>
        <taxon>Dikarya</taxon>
        <taxon>Ascomycota</taxon>
        <taxon>Pezizomycotina</taxon>
        <taxon>Sordariomycetes</taxon>
        <taxon>Hypocreomycetidae</taxon>
        <taxon>Glomerellales</taxon>
        <taxon>Glomerellaceae</taxon>
        <taxon>Colletotrichum</taxon>
        <taxon>Colletotrichum spaethianum species complex</taxon>
    </lineage>
</organism>